<protein>
    <recommendedName>
        <fullName evidence="7 14">Ribonuclease HII</fullName>
        <shortName evidence="14">RNase HII</shortName>
        <ecNumber evidence="6 14">3.1.26.4</ecNumber>
    </recommendedName>
</protein>
<evidence type="ECO:0000259" key="17">
    <source>
        <dbReference type="PROSITE" id="PS51975"/>
    </source>
</evidence>
<feature type="binding site" evidence="14 15">
    <location>
        <position position="129"/>
    </location>
    <ligand>
        <name>a divalent metal cation</name>
        <dbReference type="ChEBI" id="CHEBI:60240"/>
    </ligand>
</feature>
<reference evidence="18 19" key="1">
    <citation type="submission" date="2016-02" db="EMBL/GenBank/DDBJ databases">
        <title>Genome sequence of Moorella mulderi DSM 14980.</title>
        <authorList>
            <person name="Poehlein A."/>
            <person name="Daniel R."/>
        </authorList>
    </citation>
    <scope>NUCLEOTIDE SEQUENCE [LARGE SCALE GENOMIC DNA]</scope>
    <source>
        <strain evidence="18 19">DSM 14980</strain>
    </source>
</reference>
<evidence type="ECO:0000256" key="7">
    <source>
        <dbReference type="ARBA" id="ARBA00019179"/>
    </source>
</evidence>
<keyword evidence="9 14" id="KW-0540">Nuclease</keyword>
<feature type="binding site" evidence="14 15">
    <location>
        <position position="37"/>
    </location>
    <ligand>
        <name>a divalent metal cation</name>
        <dbReference type="ChEBI" id="CHEBI:60240"/>
    </ligand>
</feature>
<dbReference type="PATRIC" id="fig|1122241.3.peg.1746"/>
<dbReference type="GO" id="GO:0032299">
    <property type="term" value="C:ribonuclease H2 complex"/>
    <property type="evidence" value="ECO:0007669"/>
    <property type="project" value="TreeGrafter"/>
</dbReference>
<sequence>MVEVQGVSLEEQERVDALYAWERRLQRQGAVYIAGLDEAGRGPLAGPVTAAAVILPPGLFIAGLNDSKKVPPRKRQELAGTIKKASLAWAVGWASVKEIDCLNILVASRWAMWRALMALPIKPDHVLVDGLKLPGLPVPQTSLVGGDALSASIAAASILAKVARDELMVAYDAVFPGYGLAENKGYPTPEHRRALAYLGPTSLHRLSFKNALVVKSRDFHKYGE</sequence>
<keyword evidence="10 14" id="KW-0479">Metal-binding</keyword>
<organism evidence="18 19">
    <name type="scientific">Moorella mulderi DSM 14980</name>
    <dbReference type="NCBI Taxonomy" id="1122241"/>
    <lineage>
        <taxon>Bacteria</taxon>
        <taxon>Bacillati</taxon>
        <taxon>Bacillota</taxon>
        <taxon>Clostridia</taxon>
        <taxon>Neomoorellales</taxon>
        <taxon>Neomoorellaceae</taxon>
        <taxon>Neomoorella</taxon>
    </lineage>
</organism>
<comment type="subcellular location">
    <subcellularLocation>
        <location evidence="4 14">Cytoplasm</location>
    </subcellularLocation>
</comment>
<dbReference type="CDD" id="cd07182">
    <property type="entry name" value="RNase_HII_bacteria_HII_like"/>
    <property type="match status" value="1"/>
</dbReference>
<dbReference type="PANTHER" id="PTHR10954">
    <property type="entry name" value="RIBONUCLEASE H2 SUBUNIT A"/>
    <property type="match status" value="1"/>
</dbReference>
<comment type="catalytic activity">
    <reaction evidence="1 14 15 16">
        <text>Endonucleolytic cleavage to 5'-phosphomonoester.</text>
        <dbReference type="EC" id="3.1.26.4"/>
    </reaction>
</comment>
<dbReference type="GO" id="GO:0003723">
    <property type="term" value="F:RNA binding"/>
    <property type="evidence" value="ECO:0007669"/>
    <property type="project" value="UniProtKB-UniRule"/>
</dbReference>
<accession>A0A151AWS8</accession>
<evidence type="ECO:0000256" key="2">
    <source>
        <dbReference type="ARBA" id="ARBA00001946"/>
    </source>
</evidence>
<proteinExistence type="inferred from homology"/>
<dbReference type="GO" id="GO:0006298">
    <property type="term" value="P:mismatch repair"/>
    <property type="evidence" value="ECO:0007669"/>
    <property type="project" value="TreeGrafter"/>
</dbReference>
<name>A0A151AWS8_9FIRM</name>
<dbReference type="GO" id="GO:0043137">
    <property type="term" value="P:DNA replication, removal of RNA primer"/>
    <property type="evidence" value="ECO:0007669"/>
    <property type="project" value="TreeGrafter"/>
</dbReference>
<dbReference type="HAMAP" id="MF_00052_B">
    <property type="entry name" value="RNase_HII_B"/>
    <property type="match status" value="1"/>
</dbReference>
<dbReference type="InterPro" id="IPR022898">
    <property type="entry name" value="RNase_HII"/>
</dbReference>
<dbReference type="InterPro" id="IPR036397">
    <property type="entry name" value="RNaseH_sf"/>
</dbReference>
<dbReference type="NCBIfam" id="NF000595">
    <property type="entry name" value="PRK00015.1-3"/>
    <property type="match status" value="1"/>
</dbReference>
<dbReference type="AlphaFoldDB" id="A0A151AWS8"/>
<evidence type="ECO:0000313" key="18">
    <source>
        <dbReference type="EMBL" id="KYH32081.1"/>
    </source>
</evidence>
<gene>
    <name evidence="14 18" type="primary">rnhB</name>
    <name evidence="18" type="ORF">MOMUL_16560</name>
</gene>
<evidence type="ECO:0000256" key="8">
    <source>
        <dbReference type="ARBA" id="ARBA00022490"/>
    </source>
</evidence>
<comment type="cofactor">
    <cofactor evidence="2">
        <name>Mg(2+)</name>
        <dbReference type="ChEBI" id="CHEBI:18420"/>
    </cofactor>
</comment>
<dbReference type="EC" id="3.1.26.4" evidence="6 14"/>
<dbReference type="PROSITE" id="PS51975">
    <property type="entry name" value="RNASE_H_2"/>
    <property type="match status" value="1"/>
</dbReference>
<comment type="caution">
    <text evidence="18">The sequence shown here is derived from an EMBL/GenBank/DDBJ whole genome shotgun (WGS) entry which is preliminary data.</text>
</comment>
<dbReference type="InterPro" id="IPR001352">
    <property type="entry name" value="RNase_HII/HIII"/>
</dbReference>
<dbReference type="EMBL" id="LTBC01000005">
    <property type="protein sequence ID" value="KYH32081.1"/>
    <property type="molecule type" value="Genomic_DNA"/>
</dbReference>
<evidence type="ECO:0000256" key="3">
    <source>
        <dbReference type="ARBA" id="ARBA00004065"/>
    </source>
</evidence>
<evidence type="ECO:0000256" key="5">
    <source>
        <dbReference type="ARBA" id="ARBA00007383"/>
    </source>
</evidence>
<evidence type="ECO:0000256" key="1">
    <source>
        <dbReference type="ARBA" id="ARBA00000077"/>
    </source>
</evidence>
<evidence type="ECO:0000256" key="9">
    <source>
        <dbReference type="ARBA" id="ARBA00022722"/>
    </source>
</evidence>
<evidence type="ECO:0000256" key="10">
    <source>
        <dbReference type="ARBA" id="ARBA00022723"/>
    </source>
</evidence>
<keyword evidence="12 14" id="KW-0378">Hydrolase</keyword>
<comment type="similarity">
    <text evidence="5 14 16">Belongs to the RNase HII family.</text>
</comment>
<dbReference type="NCBIfam" id="NF000594">
    <property type="entry name" value="PRK00015.1-1"/>
    <property type="match status" value="1"/>
</dbReference>
<dbReference type="Gene3D" id="3.30.420.10">
    <property type="entry name" value="Ribonuclease H-like superfamily/Ribonuclease H"/>
    <property type="match status" value="1"/>
</dbReference>
<evidence type="ECO:0000256" key="14">
    <source>
        <dbReference type="HAMAP-Rule" id="MF_00052"/>
    </source>
</evidence>
<feature type="domain" description="RNase H type-2" evidence="17">
    <location>
        <begin position="31"/>
        <end position="220"/>
    </location>
</feature>
<evidence type="ECO:0000256" key="4">
    <source>
        <dbReference type="ARBA" id="ARBA00004496"/>
    </source>
</evidence>
<dbReference type="GO" id="GO:0005737">
    <property type="term" value="C:cytoplasm"/>
    <property type="evidence" value="ECO:0007669"/>
    <property type="project" value="UniProtKB-SubCell"/>
</dbReference>
<dbReference type="PANTHER" id="PTHR10954:SF18">
    <property type="entry name" value="RIBONUCLEASE HII"/>
    <property type="match status" value="1"/>
</dbReference>
<evidence type="ECO:0000256" key="12">
    <source>
        <dbReference type="ARBA" id="ARBA00022801"/>
    </source>
</evidence>
<dbReference type="RefSeq" id="WP_236713046.1">
    <property type="nucleotide sequence ID" value="NZ_LTBC01000005.1"/>
</dbReference>
<keyword evidence="11 14" id="KW-0255">Endonuclease</keyword>
<dbReference type="InterPro" id="IPR012337">
    <property type="entry name" value="RNaseH-like_sf"/>
</dbReference>
<evidence type="ECO:0000256" key="15">
    <source>
        <dbReference type="PROSITE-ProRule" id="PRU01319"/>
    </source>
</evidence>
<keyword evidence="19" id="KW-1185">Reference proteome</keyword>
<dbReference type="Pfam" id="PF01351">
    <property type="entry name" value="RNase_HII"/>
    <property type="match status" value="1"/>
</dbReference>
<keyword evidence="8 14" id="KW-0963">Cytoplasm</keyword>
<dbReference type="GO" id="GO:0030145">
    <property type="term" value="F:manganese ion binding"/>
    <property type="evidence" value="ECO:0007669"/>
    <property type="project" value="UniProtKB-UniRule"/>
</dbReference>
<evidence type="ECO:0000256" key="13">
    <source>
        <dbReference type="ARBA" id="ARBA00023211"/>
    </source>
</evidence>
<keyword evidence="13 14" id="KW-0464">Manganese</keyword>
<evidence type="ECO:0000256" key="16">
    <source>
        <dbReference type="RuleBase" id="RU003515"/>
    </source>
</evidence>
<evidence type="ECO:0000313" key="19">
    <source>
        <dbReference type="Proteomes" id="UP000075670"/>
    </source>
</evidence>
<comment type="function">
    <text evidence="3 14 16">Endonuclease that specifically degrades the RNA of RNA-DNA hybrids.</text>
</comment>
<dbReference type="InterPro" id="IPR024567">
    <property type="entry name" value="RNase_HII/HIII_dom"/>
</dbReference>
<evidence type="ECO:0000256" key="6">
    <source>
        <dbReference type="ARBA" id="ARBA00012180"/>
    </source>
</evidence>
<dbReference type="Proteomes" id="UP000075670">
    <property type="component" value="Unassembled WGS sequence"/>
</dbReference>
<evidence type="ECO:0000256" key="11">
    <source>
        <dbReference type="ARBA" id="ARBA00022759"/>
    </source>
</evidence>
<dbReference type="SUPFAM" id="SSF53098">
    <property type="entry name" value="Ribonuclease H-like"/>
    <property type="match status" value="1"/>
</dbReference>
<feature type="binding site" evidence="14 15">
    <location>
        <position position="38"/>
    </location>
    <ligand>
        <name>a divalent metal cation</name>
        <dbReference type="ChEBI" id="CHEBI:60240"/>
    </ligand>
</feature>
<dbReference type="GO" id="GO:0004523">
    <property type="term" value="F:RNA-DNA hybrid ribonuclease activity"/>
    <property type="evidence" value="ECO:0007669"/>
    <property type="project" value="UniProtKB-UniRule"/>
</dbReference>
<comment type="cofactor">
    <cofactor evidence="14 15">
        <name>Mn(2+)</name>
        <dbReference type="ChEBI" id="CHEBI:29035"/>
    </cofactor>
    <cofactor evidence="14 15">
        <name>Mg(2+)</name>
        <dbReference type="ChEBI" id="CHEBI:18420"/>
    </cofactor>
    <text evidence="14 15">Manganese or magnesium. Binds 1 divalent metal ion per monomer in the absence of substrate. May bind a second metal ion after substrate binding.</text>
</comment>